<sequence>MSVDDAGNLLLEGFTLTGDEWDLWRGKEVRIRLKLSPEDFLRLYAEMHQANERLIGRLIRKGEEQPSA</sequence>
<evidence type="ECO:0000313" key="2">
    <source>
        <dbReference type="Proteomes" id="UP001209535"/>
    </source>
</evidence>
<proteinExistence type="predicted"/>
<comment type="caution">
    <text evidence="1">The sequence shown here is derived from an EMBL/GenBank/DDBJ whole genome shotgun (WGS) entry which is preliminary data.</text>
</comment>
<reference evidence="1 2" key="1">
    <citation type="submission" date="2022-10" db="EMBL/GenBank/DDBJ databases">
        <title>Defluviimonas sp. nov., isolated from ocean surface sediments.</title>
        <authorList>
            <person name="He W."/>
            <person name="Wang L."/>
            <person name="Zhang D.-F."/>
        </authorList>
    </citation>
    <scope>NUCLEOTIDE SEQUENCE [LARGE SCALE GENOMIC DNA]</scope>
    <source>
        <strain evidence="1 2">WL0024</strain>
    </source>
</reference>
<dbReference type="EMBL" id="JAOVQO010000046">
    <property type="protein sequence ID" value="MCU9850616.1"/>
    <property type="molecule type" value="Genomic_DNA"/>
</dbReference>
<name>A0ABT2X9I8_9RHOB</name>
<protein>
    <submittedName>
        <fullName evidence="1">Uncharacterized protein</fullName>
    </submittedName>
</protein>
<gene>
    <name evidence="1" type="ORF">OEZ60_21855</name>
</gene>
<keyword evidence="2" id="KW-1185">Reference proteome</keyword>
<accession>A0ABT2X9I8</accession>
<dbReference type="Proteomes" id="UP001209535">
    <property type="component" value="Unassembled WGS sequence"/>
</dbReference>
<evidence type="ECO:0000313" key="1">
    <source>
        <dbReference type="EMBL" id="MCU9850616.1"/>
    </source>
</evidence>
<organism evidence="1 2">
    <name type="scientific">Albidovulum salinarum</name>
    <dbReference type="NCBI Taxonomy" id="2984153"/>
    <lineage>
        <taxon>Bacteria</taxon>
        <taxon>Pseudomonadati</taxon>
        <taxon>Pseudomonadota</taxon>
        <taxon>Alphaproteobacteria</taxon>
        <taxon>Rhodobacterales</taxon>
        <taxon>Paracoccaceae</taxon>
        <taxon>Albidovulum</taxon>
    </lineage>
</organism>